<dbReference type="HOGENOM" id="CLU_2307633_0_0_1"/>
<dbReference type="AlphaFoldDB" id="A0A074SG71"/>
<reference evidence="1 2" key="1">
    <citation type="submission" date="2013-12" db="EMBL/GenBank/DDBJ databases">
        <authorList>
            <person name="Cubeta M."/>
            <person name="Pakala S."/>
            <person name="Fedorova N."/>
            <person name="Thomas E."/>
            <person name="Dean R."/>
            <person name="Jabaji S."/>
            <person name="Neate S."/>
            <person name="Toda T."/>
            <person name="Tavantzis S."/>
            <person name="Vilgalys R."/>
            <person name="Bharathan N."/>
            <person name="Pakala S."/>
            <person name="Losada L.S."/>
            <person name="Zafar N."/>
            <person name="Nierman W."/>
        </authorList>
    </citation>
    <scope>NUCLEOTIDE SEQUENCE [LARGE SCALE GENOMIC DNA]</scope>
    <source>
        <strain evidence="1 2">123E</strain>
    </source>
</reference>
<comment type="caution">
    <text evidence="1">The sequence shown here is derived from an EMBL/GenBank/DDBJ whole genome shotgun (WGS) entry which is preliminary data.</text>
</comment>
<dbReference type="EMBL" id="AZST01000001">
    <property type="protein sequence ID" value="KEP55763.1"/>
    <property type="molecule type" value="Genomic_DNA"/>
</dbReference>
<organism evidence="1 2">
    <name type="scientific">Rhizoctonia solani 123E</name>
    <dbReference type="NCBI Taxonomy" id="1423351"/>
    <lineage>
        <taxon>Eukaryota</taxon>
        <taxon>Fungi</taxon>
        <taxon>Dikarya</taxon>
        <taxon>Basidiomycota</taxon>
        <taxon>Agaricomycotina</taxon>
        <taxon>Agaricomycetes</taxon>
        <taxon>Cantharellales</taxon>
        <taxon>Ceratobasidiaceae</taxon>
        <taxon>Rhizoctonia</taxon>
    </lineage>
</organism>
<gene>
    <name evidence="1" type="ORF">V565_000160</name>
</gene>
<dbReference type="Proteomes" id="UP000027456">
    <property type="component" value="Unassembled WGS sequence"/>
</dbReference>
<accession>A0A074SG71</accession>
<evidence type="ECO:0000313" key="2">
    <source>
        <dbReference type="Proteomes" id="UP000027456"/>
    </source>
</evidence>
<protein>
    <submittedName>
        <fullName evidence="1">Uncharacterized protein</fullName>
    </submittedName>
</protein>
<name>A0A074SG71_9AGAM</name>
<proteinExistence type="predicted"/>
<sequence length="100" mass="11688">MNSTSNPKSVFYDYPWIPCMGMRNSSGFDRNNDENANQMRKKYLVLIIQLSHRTRPPNYLSQQTMRTQPEIPDEDCISQELAERALNIHTFGVEDRSCVF</sequence>
<evidence type="ECO:0000313" key="1">
    <source>
        <dbReference type="EMBL" id="KEP55763.1"/>
    </source>
</evidence>
<keyword evidence="2" id="KW-1185">Reference proteome</keyword>